<evidence type="ECO:0000259" key="10">
    <source>
        <dbReference type="PROSITE" id="PS50106"/>
    </source>
</evidence>
<dbReference type="InterPro" id="IPR012393">
    <property type="entry name" value="Tricorn_protease"/>
</dbReference>
<evidence type="ECO:0000313" key="11">
    <source>
        <dbReference type="EMBL" id="HEC78474.1"/>
    </source>
</evidence>
<evidence type="ECO:0000256" key="1">
    <source>
        <dbReference type="ARBA" id="ARBA00004496"/>
    </source>
</evidence>
<dbReference type="SUPFAM" id="SSF82171">
    <property type="entry name" value="DPP6 N-terminal domain-like"/>
    <property type="match status" value="1"/>
</dbReference>
<keyword evidence="5 7" id="KW-0378">Hydrolase</keyword>
<dbReference type="PANTHER" id="PTHR43253:SF1">
    <property type="entry name" value="TRICORN PROTEASE HOMOLOG 2-RELATED"/>
    <property type="match status" value="1"/>
</dbReference>
<dbReference type="SUPFAM" id="SSF69304">
    <property type="entry name" value="Tricorn protease N-terminal domain"/>
    <property type="match status" value="1"/>
</dbReference>
<dbReference type="InterPro" id="IPR041489">
    <property type="entry name" value="PDZ_6"/>
</dbReference>
<dbReference type="InterPro" id="IPR001478">
    <property type="entry name" value="PDZ"/>
</dbReference>
<dbReference type="SMART" id="SM00245">
    <property type="entry name" value="TSPc"/>
    <property type="match status" value="1"/>
</dbReference>
<evidence type="ECO:0000256" key="6">
    <source>
        <dbReference type="ARBA" id="ARBA00022825"/>
    </source>
</evidence>
<dbReference type="InterPro" id="IPR005151">
    <property type="entry name" value="Tail-specific_protease"/>
</dbReference>
<dbReference type="PIRSF" id="PIRSF036421">
    <property type="entry name" value="Tricorn_protease"/>
    <property type="match status" value="1"/>
</dbReference>
<evidence type="ECO:0000256" key="4">
    <source>
        <dbReference type="ARBA" id="ARBA00022670"/>
    </source>
</evidence>
<dbReference type="Gene3D" id="2.120.10.60">
    <property type="entry name" value="Tricorn protease N-terminal domain"/>
    <property type="match status" value="1"/>
</dbReference>
<evidence type="ECO:0000256" key="2">
    <source>
        <dbReference type="ARBA" id="ARBA00008524"/>
    </source>
</evidence>
<dbReference type="Gene3D" id="3.90.226.10">
    <property type="entry name" value="2-enoyl-CoA Hydratase, Chain A, domain 1"/>
    <property type="match status" value="1"/>
</dbReference>
<dbReference type="Pfam" id="PF07676">
    <property type="entry name" value="PD40"/>
    <property type="match status" value="3"/>
</dbReference>
<keyword evidence="4 7" id="KW-0645">Protease</keyword>
<dbReference type="PANTHER" id="PTHR43253">
    <property type="entry name" value="TRICORN PROTEASE HOMOLOG 2-RELATED"/>
    <property type="match status" value="1"/>
</dbReference>
<dbReference type="AlphaFoldDB" id="A0A9C9K066"/>
<evidence type="ECO:0000313" key="12">
    <source>
        <dbReference type="Proteomes" id="UP000885826"/>
    </source>
</evidence>
<dbReference type="GO" id="GO:0006508">
    <property type="term" value="P:proteolysis"/>
    <property type="evidence" value="ECO:0007669"/>
    <property type="project" value="UniProtKB-UniRule"/>
</dbReference>
<dbReference type="CDD" id="cd06779">
    <property type="entry name" value="cpPDZ_Deg_HtrA-like"/>
    <property type="match status" value="1"/>
</dbReference>
<proteinExistence type="inferred from homology"/>
<dbReference type="EMBL" id="DRIG01000055">
    <property type="protein sequence ID" value="HEC78474.1"/>
    <property type="molecule type" value="Genomic_DNA"/>
</dbReference>
<comment type="similarity">
    <text evidence="2 7">Belongs to the peptidase S41B family.</text>
</comment>
<feature type="domain" description="PDZ" evidence="10">
    <location>
        <begin position="731"/>
        <end position="819"/>
    </location>
</feature>
<dbReference type="Pfam" id="PF03572">
    <property type="entry name" value="Peptidase_S41"/>
    <property type="match status" value="1"/>
</dbReference>
<dbReference type="Pfam" id="PF17820">
    <property type="entry name" value="PDZ_6"/>
    <property type="match status" value="1"/>
</dbReference>
<protein>
    <recommendedName>
        <fullName evidence="7">Tricorn protease homolog</fullName>
        <ecNumber evidence="7">3.4.21.-</ecNumber>
    </recommendedName>
</protein>
<comment type="subcellular location">
    <subcellularLocation>
        <location evidence="1 7">Cytoplasm</location>
    </subcellularLocation>
</comment>
<keyword evidence="6 7" id="KW-0720">Serine protease</keyword>
<feature type="site" description="Transition state stabilizer; via amide nitrogen" evidence="9">
    <location>
        <position position="934"/>
    </location>
</feature>
<name>A0A9C9K066_UNCW3</name>
<dbReference type="CDD" id="cd07562">
    <property type="entry name" value="Peptidase_S41_TRI"/>
    <property type="match status" value="1"/>
</dbReference>
<keyword evidence="3 7" id="KW-0963">Cytoplasm</keyword>
<dbReference type="Gene3D" id="2.120.10.30">
    <property type="entry name" value="TolB, C-terminal domain"/>
    <property type="match status" value="3"/>
</dbReference>
<sequence length="1028" mass="118210">MKKITLFIPVIFFVLSYSTVFSEEIRDMQFPAPSPDGSKISFSYYGDIWIVSADGGRAERLTVHTGYDGVSYWSPDGKWIAFETDRWGNEDICVIPADGSAPSKRLTYYSMHDILYGWTPDGEYVLFGSYRHTLMSALYKISINGGLPQMITRFSARDVCFMPGGKEFYYVRGGAPWWRRKYKGGNNQDIWLKSLPDGPSRRITETPGRDGYPMYSQLDNKLYFLSNRADDGVNNLWRMDLNGGNPEQLTFEAEDIHFPKISRDGSVIVYECNGYLYRYDVADGRKKKISVRVNQGFKENVFTYKVFSRDATEFALSPDEKELAFVVHGDIFVMSLKDRKPDKVVQVTNTPYIEKHISWHPEKELLVFSSREDGDMDICTVEPATEEKFYDDLIFNTKKILDTPETEIKPVFSPDGEQIAYFKHRRELYVMDKDGRFSKKLCPENDVLWMDWSPDSKWITFSRTTLGWREDIFVVPADGSREPVNISNHPNDDYKPMWSSDGRRIAFASRNATGDLWMKYVFLLKEDEEKDMDYWENEEEDTTGSVVVKIDFDNIEERIHTVTKVDGYYNYVAQSPDGKQFAIYSNALNSNDIWTVDWLGKDLKRVTKGNVRPQQFTITEDRKKIFYVSGSGNLFCADITSGQSTPLGFNVKIGIDRLEERKEVFDEAWWALQDGFYDSDFHGIDWRAMYDKYRDRALKMRTIREFHNIIRMMIGELNASHLGVWKSRDYKETTGALGIIYDDRYQGDGVKVKDLIPDSPAAEEKVGIEPGDVITHVNGIEIKKGDNFYALLQNKNGKEIMLTVNKKGEVKNVKVTPETPYAIMRLIDKNWVESNKKYVHKKSDERLGYLYIASMSTSSLKKFENDLYKEMDKDGLIIDIRYNGGGNIHDELLNILRRTAYAYSKERGGDKEYSSLFKWDKPTVLLINEYCYSDAEIFPAGFKELNLGLVVGTPTFGAVIGTNDIKLLDGSSFRVPGTGWFMLNGVNLENTPVEPDIYVENIPEQDGSSEDAQLTRAIEVLLEQIEKR</sequence>
<dbReference type="InterPro" id="IPR029045">
    <property type="entry name" value="ClpP/crotonase-like_dom_sf"/>
</dbReference>
<evidence type="ECO:0000256" key="9">
    <source>
        <dbReference type="PIRSR" id="PIRSR036421-3"/>
    </source>
</evidence>
<evidence type="ECO:0000256" key="8">
    <source>
        <dbReference type="PIRSR" id="PIRSR036421-1"/>
    </source>
</evidence>
<accession>A0A9C9K066</accession>
<dbReference type="GO" id="GO:0008236">
    <property type="term" value="F:serine-type peptidase activity"/>
    <property type="evidence" value="ECO:0007669"/>
    <property type="project" value="UniProtKB-UniRule"/>
</dbReference>
<dbReference type="Gene3D" id="2.30.42.10">
    <property type="match status" value="1"/>
</dbReference>
<dbReference type="EC" id="3.4.21.-" evidence="7"/>
<dbReference type="Pfam" id="PF14684">
    <property type="entry name" value="Tricorn_C1"/>
    <property type="match status" value="1"/>
</dbReference>
<dbReference type="Gene3D" id="3.30.750.44">
    <property type="match status" value="1"/>
</dbReference>
<dbReference type="InterPro" id="IPR011042">
    <property type="entry name" value="6-blade_b-propeller_TolB-like"/>
</dbReference>
<dbReference type="PROSITE" id="PS50106">
    <property type="entry name" value="PDZ"/>
    <property type="match status" value="1"/>
</dbReference>
<feature type="active site" description="Charge relay system" evidence="8">
    <location>
        <position position="721"/>
    </location>
</feature>
<evidence type="ECO:0000256" key="3">
    <source>
        <dbReference type="ARBA" id="ARBA00022490"/>
    </source>
</evidence>
<evidence type="ECO:0000256" key="5">
    <source>
        <dbReference type="ARBA" id="ARBA00022801"/>
    </source>
</evidence>
<comment type="function">
    <text evidence="7">Degrades oligopeptides.</text>
</comment>
<organism evidence="11 12">
    <name type="scientific">candidate division WOR-3 bacterium</name>
    <dbReference type="NCBI Taxonomy" id="2052148"/>
    <lineage>
        <taxon>Bacteria</taxon>
        <taxon>Bacteria division WOR-3</taxon>
    </lineage>
</organism>
<dbReference type="SUPFAM" id="SSF50156">
    <property type="entry name" value="PDZ domain-like"/>
    <property type="match status" value="1"/>
</dbReference>
<dbReference type="Proteomes" id="UP000885826">
    <property type="component" value="Unassembled WGS sequence"/>
</dbReference>
<feature type="active site" description="Nucleophile" evidence="8">
    <location>
        <position position="933"/>
    </location>
</feature>
<dbReference type="GO" id="GO:0005737">
    <property type="term" value="C:cytoplasm"/>
    <property type="evidence" value="ECO:0007669"/>
    <property type="project" value="UniProtKB-SubCell"/>
</dbReference>
<dbReference type="SUPFAM" id="SSF52096">
    <property type="entry name" value="ClpP/crotonase"/>
    <property type="match status" value="1"/>
</dbReference>
<dbReference type="InterPro" id="IPR028204">
    <property type="entry name" value="Tricorn_C1"/>
</dbReference>
<reference evidence="11" key="1">
    <citation type="journal article" date="2020" name="mSystems">
        <title>Genome- and Community-Level Interaction Insights into Carbon Utilization and Element Cycling Functions of Hydrothermarchaeota in Hydrothermal Sediment.</title>
        <authorList>
            <person name="Zhou Z."/>
            <person name="Liu Y."/>
            <person name="Xu W."/>
            <person name="Pan J."/>
            <person name="Luo Z.H."/>
            <person name="Li M."/>
        </authorList>
    </citation>
    <scope>NUCLEOTIDE SEQUENCE</scope>
    <source>
        <strain evidence="11">HyVt-388</strain>
    </source>
</reference>
<dbReference type="InterPro" id="IPR011659">
    <property type="entry name" value="WD40"/>
</dbReference>
<gene>
    <name evidence="11" type="ORF">ENI34_04940</name>
</gene>
<evidence type="ECO:0000256" key="7">
    <source>
        <dbReference type="PIRNR" id="PIRNR036421"/>
    </source>
</evidence>
<dbReference type="InterPro" id="IPR036034">
    <property type="entry name" value="PDZ_sf"/>
</dbReference>
<dbReference type="Pfam" id="PF26549">
    <property type="entry name" value="Tricorn_N"/>
    <property type="match status" value="1"/>
</dbReference>
<comment type="caution">
    <text evidence="11">The sequence shown here is derived from an EMBL/GenBank/DDBJ whole genome shotgun (WGS) entry which is preliminary data.</text>
</comment>
<feature type="active site" description="Charge relay system" evidence="8">
    <location>
        <position position="989"/>
    </location>
</feature>
<dbReference type="SMART" id="SM00228">
    <property type="entry name" value="PDZ"/>
    <property type="match status" value="1"/>
</dbReference>